<feature type="non-terminal residue" evidence="1">
    <location>
        <position position="1"/>
    </location>
</feature>
<dbReference type="Gene3D" id="3.30.1360.150">
    <property type="match status" value="1"/>
</dbReference>
<accession>X1UBU5</accession>
<dbReference type="InterPro" id="IPR017850">
    <property type="entry name" value="Alkaline_phosphatase_core_sf"/>
</dbReference>
<comment type="caution">
    <text evidence="1">The sequence shown here is derived from an EMBL/GenBank/DDBJ whole genome shotgun (WGS) entry which is preliminary data.</text>
</comment>
<dbReference type="Gene3D" id="3.40.720.10">
    <property type="entry name" value="Alkaline Phosphatase, subunit A"/>
    <property type="match status" value="1"/>
</dbReference>
<proteinExistence type="predicted"/>
<reference evidence="1" key="1">
    <citation type="journal article" date="2014" name="Front. Microbiol.">
        <title>High frequency of phylogenetically diverse reductive dehalogenase-homologous genes in deep subseafloor sedimentary metagenomes.</title>
        <authorList>
            <person name="Kawai M."/>
            <person name="Futagami T."/>
            <person name="Toyoda A."/>
            <person name="Takaki Y."/>
            <person name="Nishi S."/>
            <person name="Hori S."/>
            <person name="Arai W."/>
            <person name="Tsubouchi T."/>
            <person name="Morono Y."/>
            <person name="Uchiyama I."/>
            <person name="Ito T."/>
            <person name="Fujiyama A."/>
            <person name="Inagaki F."/>
            <person name="Takami H."/>
        </authorList>
    </citation>
    <scope>NUCLEOTIDE SEQUENCE</scope>
    <source>
        <strain evidence="1">Expedition CK06-06</strain>
    </source>
</reference>
<gene>
    <name evidence="1" type="ORF">S12H4_46225</name>
</gene>
<sequence length="185" mass="20053">YVSPDTWDKQPAIDRIKSKFGVSGKLIEGYDHPYIYLSNEVISNSEVDLLALEAAIVDELVRFPGVSTAVSSTALARGVVADNYLARAMTNNFHPKRSGNVYVVFEPGWFINNIDGLSVAVVHGSPWPYDTFVPIIFAGYKLKPQTVSRRVHTVDVAPTLANIVGAKPPSGASGEVLLEVLGQKP</sequence>
<dbReference type="EMBL" id="BARW01028660">
    <property type="protein sequence ID" value="GAJ14968.1"/>
    <property type="molecule type" value="Genomic_DNA"/>
</dbReference>
<evidence type="ECO:0008006" key="2">
    <source>
        <dbReference type="Google" id="ProtNLM"/>
    </source>
</evidence>
<protein>
    <recommendedName>
        <fullName evidence="2">Alkaline phosphatase family protein</fullName>
    </recommendedName>
</protein>
<evidence type="ECO:0000313" key="1">
    <source>
        <dbReference type="EMBL" id="GAJ14968.1"/>
    </source>
</evidence>
<name>X1UBU5_9ZZZZ</name>
<organism evidence="1">
    <name type="scientific">marine sediment metagenome</name>
    <dbReference type="NCBI Taxonomy" id="412755"/>
    <lineage>
        <taxon>unclassified sequences</taxon>
        <taxon>metagenomes</taxon>
        <taxon>ecological metagenomes</taxon>
    </lineage>
</organism>
<dbReference type="SUPFAM" id="SSF53649">
    <property type="entry name" value="Alkaline phosphatase-like"/>
    <property type="match status" value="1"/>
</dbReference>
<dbReference type="AlphaFoldDB" id="X1UBU5"/>